<feature type="compositionally biased region" description="Basic and acidic residues" evidence="1">
    <location>
        <begin position="104"/>
        <end position="121"/>
    </location>
</feature>
<feature type="region of interest" description="Disordered" evidence="1">
    <location>
        <begin position="1"/>
        <end position="36"/>
    </location>
</feature>
<organism evidence="2 3">
    <name type="scientific">Toxoplasma gondii CAST</name>
    <dbReference type="NCBI Taxonomy" id="943122"/>
    <lineage>
        <taxon>Eukaryota</taxon>
        <taxon>Sar</taxon>
        <taxon>Alveolata</taxon>
        <taxon>Apicomplexa</taxon>
        <taxon>Conoidasida</taxon>
        <taxon>Coccidia</taxon>
        <taxon>Eucoccidiorida</taxon>
        <taxon>Eimeriorina</taxon>
        <taxon>Sarcocystidae</taxon>
        <taxon>Toxoplasma</taxon>
    </lineage>
</organism>
<protein>
    <submittedName>
        <fullName evidence="2">Uncharacterized protein</fullName>
    </submittedName>
</protein>
<feature type="region of interest" description="Disordered" evidence="1">
    <location>
        <begin position="91"/>
        <end position="121"/>
    </location>
</feature>
<feature type="compositionally biased region" description="Basic and acidic residues" evidence="1">
    <location>
        <begin position="51"/>
        <end position="68"/>
    </location>
</feature>
<evidence type="ECO:0000256" key="1">
    <source>
        <dbReference type="SAM" id="MobiDB-lite"/>
    </source>
</evidence>
<reference evidence="2 3" key="1">
    <citation type="submission" date="2017-10" db="EMBL/GenBank/DDBJ databases">
        <authorList>
            <person name="Sibley D."/>
            <person name="Venepally P."/>
            <person name="Karamycheva S."/>
            <person name="Hadjithomas M."/>
            <person name="Khan A."/>
            <person name="Brunk B."/>
            <person name="Roos D."/>
            <person name="Caler E."/>
            <person name="Lorenzi H."/>
        </authorList>
    </citation>
    <scope>NUCLEOTIDE SEQUENCE [LARGE SCALE GENOMIC DNA]</scope>
    <source>
        <strain evidence="2 3">CAST</strain>
    </source>
</reference>
<dbReference type="EMBL" id="AHIV02000588">
    <property type="protein sequence ID" value="RQX73468.1"/>
    <property type="molecule type" value="Genomic_DNA"/>
</dbReference>
<comment type="caution">
    <text evidence="2">The sequence shown here is derived from an EMBL/GenBank/DDBJ whole genome shotgun (WGS) entry which is preliminary data.</text>
</comment>
<evidence type="ECO:0000313" key="3">
    <source>
        <dbReference type="Proteomes" id="UP000284452"/>
    </source>
</evidence>
<dbReference type="VEuPathDB" id="ToxoDB:TGCAST_282130"/>
<feature type="compositionally biased region" description="Basic and acidic residues" evidence="1">
    <location>
        <begin position="16"/>
        <end position="28"/>
    </location>
</feature>
<sequence>MRKRRSGTALATKQYTVDKGKNAERTPRTDSSPAHTRWAGKCEMHCFSQAECEKRSPGRNPEKVAKGKEQKRRYKERLTVERFKRPLSLMKLQPASLPRSNLEASRKPESLAKVKSSESVS</sequence>
<dbReference type="Proteomes" id="UP000284452">
    <property type="component" value="Unassembled WGS sequence"/>
</dbReference>
<dbReference type="AlphaFoldDB" id="A0A3R8B8D6"/>
<accession>A0A3R8B8D6</accession>
<name>A0A3R8B8D6_TOXGO</name>
<feature type="region of interest" description="Disordered" evidence="1">
    <location>
        <begin position="50"/>
        <end position="75"/>
    </location>
</feature>
<gene>
    <name evidence="2" type="ORF">TGCAST_282130</name>
</gene>
<evidence type="ECO:0000313" key="2">
    <source>
        <dbReference type="EMBL" id="RQX73468.1"/>
    </source>
</evidence>
<proteinExistence type="predicted"/>